<sequence>MDSIACHSASQSETLPLSYLGRDRLSVALRCNHN</sequence>
<reference evidence="1 2" key="2">
    <citation type="submission" date="2018-11" db="EMBL/GenBank/DDBJ databases">
        <authorList>
            <consortium name="Pathogen Informatics"/>
        </authorList>
    </citation>
    <scope>NUCLEOTIDE SEQUENCE [LARGE SCALE GENOMIC DNA]</scope>
    <source>
        <strain evidence="1">Dakar</strain>
        <strain evidence="2">Dakar, Senegal</strain>
    </source>
</reference>
<proteinExistence type="predicted"/>
<evidence type="ECO:0000313" key="3">
    <source>
        <dbReference type="WBParaSite" id="SCUD_0000725401-mRNA-1"/>
    </source>
</evidence>
<dbReference type="AlphaFoldDB" id="A0A183JX09"/>
<dbReference type="EMBL" id="UZAK01032288">
    <property type="protein sequence ID" value="VDP25550.1"/>
    <property type="molecule type" value="Genomic_DNA"/>
</dbReference>
<evidence type="ECO:0000313" key="1">
    <source>
        <dbReference type="EMBL" id="VDP25550.1"/>
    </source>
</evidence>
<name>A0A183JX09_9TREM</name>
<dbReference type="Proteomes" id="UP000279833">
    <property type="component" value="Unassembled WGS sequence"/>
</dbReference>
<reference evidence="3" key="1">
    <citation type="submission" date="2016-06" db="UniProtKB">
        <authorList>
            <consortium name="WormBaseParasite"/>
        </authorList>
    </citation>
    <scope>IDENTIFICATION</scope>
</reference>
<accession>A0A183JX09</accession>
<keyword evidence="2" id="KW-1185">Reference proteome</keyword>
<protein>
    <submittedName>
        <fullName evidence="1 3">Uncharacterized protein</fullName>
    </submittedName>
</protein>
<organism evidence="3">
    <name type="scientific">Schistosoma curassoni</name>
    <dbReference type="NCBI Taxonomy" id="6186"/>
    <lineage>
        <taxon>Eukaryota</taxon>
        <taxon>Metazoa</taxon>
        <taxon>Spiralia</taxon>
        <taxon>Lophotrochozoa</taxon>
        <taxon>Platyhelminthes</taxon>
        <taxon>Trematoda</taxon>
        <taxon>Digenea</taxon>
        <taxon>Strigeidida</taxon>
        <taxon>Schistosomatoidea</taxon>
        <taxon>Schistosomatidae</taxon>
        <taxon>Schistosoma</taxon>
    </lineage>
</organism>
<evidence type="ECO:0000313" key="2">
    <source>
        <dbReference type="Proteomes" id="UP000279833"/>
    </source>
</evidence>
<dbReference type="WBParaSite" id="SCUD_0000725401-mRNA-1">
    <property type="protein sequence ID" value="SCUD_0000725401-mRNA-1"/>
    <property type="gene ID" value="SCUD_0000725401"/>
</dbReference>
<gene>
    <name evidence="1" type="ORF">SCUD_LOCUS7254</name>
</gene>